<accession>A0ABM3V506</accession>
<evidence type="ECO:0000313" key="1">
    <source>
        <dbReference type="Proteomes" id="UP001652621"/>
    </source>
</evidence>
<dbReference type="SMART" id="SM00238">
    <property type="entry name" value="BIR"/>
    <property type="match status" value="2"/>
</dbReference>
<name>A0ABM3V506_MUSDO</name>
<protein>
    <submittedName>
        <fullName evidence="2">Baculoviral IAP repeat-containing protein 3-like</fullName>
    </submittedName>
</protein>
<proteinExistence type="predicted"/>
<dbReference type="PANTHER" id="PTHR10044">
    <property type="entry name" value="INHIBITOR OF APOPTOSIS"/>
    <property type="match status" value="1"/>
</dbReference>
<dbReference type="CDD" id="cd00022">
    <property type="entry name" value="BIR"/>
    <property type="match status" value="1"/>
</dbReference>
<organism evidence="1 2">
    <name type="scientific">Musca domestica</name>
    <name type="common">House fly</name>
    <dbReference type="NCBI Taxonomy" id="7370"/>
    <lineage>
        <taxon>Eukaryota</taxon>
        <taxon>Metazoa</taxon>
        <taxon>Ecdysozoa</taxon>
        <taxon>Arthropoda</taxon>
        <taxon>Hexapoda</taxon>
        <taxon>Insecta</taxon>
        <taxon>Pterygota</taxon>
        <taxon>Neoptera</taxon>
        <taxon>Endopterygota</taxon>
        <taxon>Diptera</taxon>
        <taxon>Brachycera</taxon>
        <taxon>Muscomorpha</taxon>
        <taxon>Muscoidea</taxon>
        <taxon>Muscidae</taxon>
        <taxon>Musca</taxon>
    </lineage>
</organism>
<dbReference type="Gene3D" id="1.10.1170.10">
    <property type="entry name" value="Inhibitor Of Apoptosis Protein (2mihbC-IAP-1), Chain A"/>
    <property type="match status" value="2"/>
</dbReference>
<dbReference type="GeneID" id="131803539"/>
<reference evidence="2" key="1">
    <citation type="submission" date="2025-08" db="UniProtKB">
        <authorList>
            <consortium name="RefSeq"/>
        </authorList>
    </citation>
    <scope>IDENTIFICATION</scope>
    <source>
        <strain evidence="2">Aabys</strain>
        <tissue evidence="2">Whole body</tissue>
    </source>
</reference>
<dbReference type="SUPFAM" id="SSF57924">
    <property type="entry name" value="Inhibitor of apoptosis (IAP) repeat"/>
    <property type="match status" value="2"/>
</dbReference>
<dbReference type="InterPro" id="IPR050784">
    <property type="entry name" value="IAP"/>
</dbReference>
<evidence type="ECO:0000313" key="2">
    <source>
        <dbReference type="RefSeq" id="XP_058980870.1"/>
    </source>
</evidence>
<dbReference type="Pfam" id="PF00653">
    <property type="entry name" value="BIR"/>
    <property type="match status" value="2"/>
</dbReference>
<dbReference type="Proteomes" id="UP001652621">
    <property type="component" value="Unplaced"/>
</dbReference>
<dbReference type="PROSITE" id="PS50143">
    <property type="entry name" value="BIR_REPEAT_2"/>
    <property type="match status" value="2"/>
</dbReference>
<dbReference type="RefSeq" id="XP_058980870.1">
    <property type="nucleotide sequence ID" value="XM_059124887.1"/>
</dbReference>
<sequence>MSIVGFYYTGQADRVTCYFCGVEICRWKETDSPLAEHKHYDPPVANAPTALRAVKIGIIVTHDFDINKVILQTRPLIEERLKTFDAWPLINPKPREMAIVGFYYTGQADRVTCYFCGVEICRWKETDSPLAEHKH</sequence>
<gene>
    <name evidence="2" type="primary">LOC131803539</name>
</gene>
<dbReference type="InterPro" id="IPR001370">
    <property type="entry name" value="BIR_rpt"/>
</dbReference>
<keyword evidence="1" id="KW-1185">Reference proteome</keyword>
<dbReference type="PANTHER" id="PTHR10044:SF139">
    <property type="entry name" value="DEATH-ASSOCIATED INHIBITOR OF APOPTOSIS 2"/>
    <property type="match status" value="1"/>
</dbReference>